<reference evidence="3" key="1">
    <citation type="submission" date="2009-07" db="EMBL/GenBank/DDBJ databases">
        <title>Complete sequence of chromosome of Methylovorus sp. SIP3-4.</title>
        <authorList>
            <person name="Lucas S."/>
            <person name="Copeland A."/>
            <person name="Lapidus A."/>
            <person name="Glavina del Rio T."/>
            <person name="Tice H."/>
            <person name="Bruce D."/>
            <person name="Goodwin L."/>
            <person name="Pitluck S."/>
            <person name="Clum A."/>
            <person name="Larimer F."/>
            <person name="Land M."/>
            <person name="Hauser L."/>
            <person name="Kyrpides N."/>
            <person name="Mikhailova N."/>
            <person name="Kayluzhnaya M."/>
            <person name="Chistoserdova L."/>
        </authorList>
    </citation>
    <scope>NUCLEOTIDE SEQUENCE [LARGE SCALE GENOMIC DNA]</scope>
    <source>
        <strain evidence="3">SIP3-4</strain>
    </source>
</reference>
<evidence type="ECO:0000313" key="2">
    <source>
        <dbReference type="EMBL" id="ACT51280.1"/>
    </source>
</evidence>
<gene>
    <name evidence="2" type="ordered locus">Msip34_2038</name>
</gene>
<dbReference type="KEGG" id="mei:Msip34_2038"/>
<proteinExistence type="predicted"/>
<keyword evidence="1" id="KW-1133">Transmembrane helix</keyword>
<feature type="transmembrane region" description="Helical" evidence="1">
    <location>
        <begin position="6"/>
        <end position="24"/>
    </location>
</feature>
<keyword evidence="1" id="KW-0472">Membrane</keyword>
<name>C6X7V3_METGS</name>
<protein>
    <submittedName>
        <fullName evidence="2">Uncharacterized protein</fullName>
    </submittedName>
</protein>
<evidence type="ECO:0000313" key="3">
    <source>
        <dbReference type="Proteomes" id="UP000002743"/>
    </source>
</evidence>
<dbReference type="RefSeq" id="WP_015830627.1">
    <property type="nucleotide sequence ID" value="NC_012969.1"/>
</dbReference>
<dbReference type="HOGENOM" id="CLU_1914615_0_0_4"/>
<organism evidence="2 3">
    <name type="scientific">Methylovorus glucosotrophus (strain SIP3-4)</name>
    <dbReference type="NCBI Taxonomy" id="582744"/>
    <lineage>
        <taxon>Bacteria</taxon>
        <taxon>Pseudomonadati</taxon>
        <taxon>Pseudomonadota</taxon>
        <taxon>Betaproteobacteria</taxon>
        <taxon>Nitrosomonadales</taxon>
        <taxon>Methylophilaceae</taxon>
        <taxon>Methylovorus</taxon>
    </lineage>
</organism>
<keyword evidence="3" id="KW-1185">Reference proteome</keyword>
<evidence type="ECO:0000256" key="1">
    <source>
        <dbReference type="SAM" id="Phobius"/>
    </source>
</evidence>
<sequence>MYGILYILGGVIAVLMVIFGSASNEFKKDYSSNKSTSEVMIAVDQKNRDGLTFLEKASCHNKYSHQASNNSNEEIYARCLDEITKEMMLTPAEAKYKNGLSFTEALECDKQNKNSKQCLADAIQKLKDEENQ</sequence>
<reference evidence="2 3" key="2">
    <citation type="journal article" date="2011" name="J. Bacteriol.">
        <title>Genomes of three methylotrophs from a single niche uncover genetic and metabolic divergence of Methylophilaceae.</title>
        <authorList>
            <person name="Lapidus A."/>
            <person name="Clum A."/>
            <person name="Labutti K."/>
            <person name="Kaluzhnaya M.G."/>
            <person name="Lim S."/>
            <person name="Beck D.A."/>
            <person name="Glavina Del Rio T."/>
            <person name="Nolan M."/>
            <person name="Mavromatis K."/>
            <person name="Huntemann M."/>
            <person name="Lucas S."/>
            <person name="Lidstrom M.E."/>
            <person name="Ivanova N."/>
            <person name="Chistoserdova L."/>
        </authorList>
    </citation>
    <scope>NUCLEOTIDE SEQUENCE [LARGE SCALE GENOMIC DNA]</scope>
    <source>
        <strain evidence="2 3">SIP3-4</strain>
    </source>
</reference>
<dbReference type="Proteomes" id="UP000002743">
    <property type="component" value="Chromosome"/>
</dbReference>
<dbReference type="STRING" id="582744.Msip34_2038"/>
<keyword evidence="1" id="KW-0812">Transmembrane</keyword>
<dbReference type="AlphaFoldDB" id="C6X7V3"/>
<accession>C6X7V3</accession>
<dbReference type="EMBL" id="CP001674">
    <property type="protein sequence ID" value="ACT51280.1"/>
    <property type="molecule type" value="Genomic_DNA"/>
</dbReference>